<reference evidence="3" key="1">
    <citation type="submission" date="2016-11" db="EMBL/GenBank/DDBJ databases">
        <authorList>
            <person name="Jaros S."/>
            <person name="Januszkiewicz K."/>
            <person name="Wedrychowicz H."/>
        </authorList>
    </citation>
    <scope>NUCLEOTIDE SEQUENCE [LARGE SCALE GENOMIC DNA]</scope>
    <source>
        <strain evidence="3">Y48</strain>
    </source>
</reference>
<dbReference type="Gene3D" id="3.40.50.1820">
    <property type="entry name" value="alpha/beta hydrolase"/>
    <property type="match status" value="1"/>
</dbReference>
<evidence type="ECO:0000313" key="4">
    <source>
        <dbReference type="Proteomes" id="UP000183810"/>
    </source>
</evidence>
<dbReference type="GO" id="GO:0016020">
    <property type="term" value="C:membrane"/>
    <property type="evidence" value="ECO:0007669"/>
    <property type="project" value="TreeGrafter"/>
</dbReference>
<keyword evidence="4" id="KW-1185">Reference proteome</keyword>
<dbReference type="PANTHER" id="PTHR43798">
    <property type="entry name" value="MONOACYLGLYCEROL LIPASE"/>
    <property type="match status" value="1"/>
</dbReference>
<dbReference type="Proteomes" id="UP000183810">
    <property type="component" value="Chromosome"/>
</dbReference>
<accession>A0A1J0VYC8</accession>
<keyword evidence="1" id="KW-1133">Transmembrane helix</keyword>
<dbReference type="KEGG" id="nsl:BOX37_27255"/>
<dbReference type="InterPro" id="IPR000073">
    <property type="entry name" value="AB_hydrolase_1"/>
</dbReference>
<sequence length="300" mass="32494">MTSKSTIFVAPRKCTLERDSGPALHIAEWGSTSPRVTIILAHGLALSHGSWEDVAQLVVTADPTVRVLAYDHRGHGQSQSAPASLELLADDLAAVISAYAPVGPIVLGGHSMGGMTLMALAERDNMVLEARVVGVAFVATGAGDILGRLMRRGFWSWLVSLALTVAPLLVIPSRPLLIVRQLTRAVLFGYRPFRHDLNRAVGQLASSNPRSVAQLTRSILSHDRYSALDRFDCRVVVFAGSRDLLTPVYHARAIHRRVPKSGLVIFPNSGHFLPYERRGEIAAHLLGLTMPMAYSDSDVA</sequence>
<feature type="domain" description="AB hydrolase-1" evidence="2">
    <location>
        <begin position="37"/>
        <end position="276"/>
    </location>
</feature>
<dbReference type="Pfam" id="PF00561">
    <property type="entry name" value="Abhydrolase_1"/>
    <property type="match status" value="1"/>
</dbReference>
<feature type="transmembrane region" description="Helical" evidence="1">
    <location>
        <begin position="154"/>
        <end position="171"/>
    </location>
</feature>
<protein>
    <recommendedName>
        <fullName evidence="2">AB hydrolase-1 domain-containing protein</fullName>
    </recommendedName>
</protein>
<organism evidence="3 4">
    <name type="scientific">Nocardia mangyaensis</name>
    <dbReference type="NCBI Taxonomy" id="2213200"/>
    <lineage>
        <taxon>Bacteria</taxon>
        <taxon>Bacillati</taxon>
        <taxon>Actinomycetota</taxon>
        <taxon>Actinomycetes</taxon>
        <taxon>Mycobacteriales</taxon>
        <taxon>Nocardiaceae</taxon>
        <taxon>Nocardia</taxon>
    </lineage>
</organism>
<evidence type="ECO:0000313" key="3">
    <source>
        <dbReference type="EMBL" id="APE37014.1"/>
    </source>
</evidence>
<dbReference type="OrthoDB" id="9785847at2"/>
<evidence type="ECO:0000259" key="2">
    <source>
        <dbReference type="Pfam" id="PF00561"/>
    </source>
</evidence>
<keyword evidence="1" id="KW-0812">Transmembrane</keyword>
<keyword evidence="1" id="KW-0472">Membrane</keyword>
<dbReference type="PANTHER" id="PTHR43798:SF33">
    <property type="entry name" value="HYDROLASE, PUTATIVE (AFU_ORTHOLOGUE AFUA_2G14860)-RELATED"/>
    <property type="match status" value="1"/>
</dbReference>
<dbReference type="EMBL" id="CP018082">
    <property type="protein sequence ID" value="APE37014.1"/>
    <property type="molecule type" value="Genomic_DNA"/>
</dbReference>
<dbReference type="InterPro" id="IPR029058">
    <property type="entry name" value="AB_hydrolase_fold"/>
</dbReference>
<gene>
    <name evidence="3" type="ORF">BOX37_27255</name>
</gene>
<name>A0A1J0VYC8_9NOCA</name>
<evidence type="ECO:0000256" key="1">
    <source>
        <dbReference type="SAM" id="Phobius"/>
    </source>
</evidence>
<proteinExistence type="predicted"/>
<dbReference type="GO" id="GO:0003824">
    <property type="term" value="F:catalytic activity"/>
    <property type="evidence" value="ECO:0007669"/>
    <property type="project" value="UniProtKB-ARBA"/>
</dbReference>
<dbReference type="AlphaFoldDB" id="A0A1J0VYC8"/>
<dbReference type="InterPro" id="IPR050266">
    <property type="entry name" value="AB_hydrolase_sf"/>
</dbReference>
<dbReference type="SUPFAM" id="SSF53474">
    <property type="entry name" value="alpha/beta-Hydrolases"/>
    <property type="match status" value="1"/>
</dbReference>